<sequence>MAKSRRVGWVAINVFPLTCVAVFSLRFSLPKLKDKARREVRDRTDVGSSAPSSFAAEVKGAKKKTVPNKCGRCRVEGHNRTNCTAPI</sequence>
<gene>
    <name evidence="2" type="ORF">DARMORV10_C09P40910.1</name>
</gene>
<evidence type="ECO:0000256" key="1">
    <source>
        <dbReference type="SAM" id="Phobius"/>
    </source>
</evidence>
<dbReference type="Proteomes" id="UP001295469">
    <property type="component" value="Chromosome C09"/>
</dbReference>
<protein>
    <submittedName>
        <fullName evidence="2">(rape) hypothetical protein</fullName>
    </submittedName>
</protein>
<feature type="transmembrane region" description="Helical" evidence="1">
    <location>
        <begin position="6"/>
        <end position="29"/>
    </location>
</feature>
<dbReference type="EMBL" id="HG994373">
    <property type="protein sequence ID" value="CAF1753514.1"/>
    <property type="molecule type" value="Genomic_DNA"/>
</dbReference>
<name>A0A816J090_BRANA</name>
<organism evidence="2">
    <name type="scientific">Brassica napus</name>
    <name type="common">Rape</name>
    <dbReference type="NCBI Taxonomy" id="3708"/>
    <lineage>
        <taxon>Eukaryota</taxon>
        <taxon>Viridiplantae</taxon>
        <taxon>Streptophyta</taxon>
        <taxon>Embryophyta</taxon>
        <taxon>Tracheophyta</taxon>
        <taxon>Spermatophyta</taxon>
        <taxon>Magnoliopsida</taxon>
        <taxon>eudicotyledons</taxon>
        <taxon>Gunneridae</taxon>
        <taxon>Pentapetalae</taxon>
        <taxon>rosids</taxon>
        <taxon>malvids</taxon>
        <taxon>Brassicales</taxon>
        <taxon>Brassicaceae</taxon>
        <taxon>Brassiceae</taxon>
        <taxon>Brassica</taxon>
    </lineage>
</organism>
<dbReference type="AlphaFoldDB" id="A0A816J090"/>
<keyword evidence="1" id="KW-0812">Transmembrane</keyword>
<proteinExistence type="predicted"/>
<evidence type="ECO:0000313" key="2">
    <source>
        <dbReference type="EMBL" id="CAF1753514.1"/>
    </source>
</evidence>
<keyword evidence="1" id="KW-1133">Transmembrane helix</keyword>
<accession>A0A816J090</accession>
<keyword evidence="1" id="KW-0472">Membrane</keyword>
<reference evidence="2" key="1">
    <citation type="submission" date="2021-01" db="EMBL/GenBank/DDBJ databases">
        <authorList>
            <consortium name="Genoscope - CEA"/>
            <person name="William W."/>
        </authorList>
    </citation>
    <scope>NUCLEOTIDE SEQUENCE</scope>
</reference>